<proteinExistence type="predicted"/>
<dbReference type="InterPro" id="IPR014444">
    <property type="entry name" value="PH1575-like"/>
</dbReference>
<evidence type="ECO:0000259" key="1">
    <source>
        <dbReference type="Pfam" id="PF01937"/>
    </source>
</evidence>
<protein>
    <submittedName>
        <fullName evidence="2">Uncharacterized protein MJ0202</fullName>
    </submittedName>
</protein>
<dbReference type="Gene3D" id="1.10.285.20">
    <property type="entry name" value="Uncharacterised protein PF01937, DUF89, domain 2"/>
    <property type="match status" value="1"/>
</dbReference>
<sequence length="275" mass="30668">MNIKPDCITCIMNQTLKVSKLLEVDDLTAKKLLDSTAEILVQHDLSHTPPQIAKETYSKIAELTGVEDPVAKAKALATEMALQVDTAFVQTLHDAVKFAVIGNVIDFGAQKQLNLDETIQTHFHRHFGIDDFGMFEKELETAKTLVYIGDNTGEHIFDKLLIETIKKHYDIEVYYFVRGAPIINDVTVKEAEVLRSCATVTDTGVPTPGYDLQYANASSKALFDKADIVLAKGMGNFESLYDETDRTVYYLFIVKCNVVSQAIGQEVGELIFTRH</sequence>
<accession>A0A1W1C810</accession>
<gene>
    <name evidence="2" type="ORF">MNB_SV-10-92</name>
</gene>
<dbReference type="Gene3D" id="3.40.50.10880">
    <property type="entry name" value="Uncharacterised protein PF01937, DUF89, domain 3"/>
    <property type="match status" value="1"/>
</dbReference>
<feature type="domain" description="Damage-control phosphatase ARMT1-like metal-binding" evidence="1">
    <location>
        <begin position="4"/>
        <end position="270"/>
    </location>
</feature>
<dbReference type="EMBL" id="FPHL01000027">
    <property type="protein sequence ID" value="SFV61842.1"/>
    <property type="molecule type" value="Genomic_DNA"/>
</dbReference>
<name>A0A1W1C810_9ZZZZ</name>
<dbReference type="InterPro" id="IPR036075">
    <property type="entry name" value="ARMT-1-like_metal-bd_sf"/>
</dbReference>
<dbReference type="AlphaFoldDB" id="A0A1W1C810"/>
<dbReference type="Pfam" id="PF01937">
    <property type="entry name" value="ARMT1-like_dom"/>
    <property type="match status" value="1"/>
</dbReference>
<organism evidence="2">
    <name type="scientific">hydrothermal vent metagenome</name>
    <dbReference type="NCBI Taxonomy" id="652676"/>
    <lineage>
        <taxon>unclassified sequences</taxon>
        <taxon>metagenomes</taxon>
        <taxon>ecological metagenomes</taxon>
    </lineage>
</organism>
<reference evidence="2" key="1">
    <citation type="submission" date="2016-10" db="EMBL/GenBank/DDBJ databases">
        <authorList>
            <person name="de Groot N.N."/>
        </authorList>
    </citation>
    <scope>NUCLEOTIDE SEQUENCE</scope>
</reference>
<dbReference type="SUPFAM" id="SSF111321">
    <property type="entry name" value="AF1104-like"/>
    <property type="match status" value="1"/>
</dbReference>
<dbReference type="InterPro" id="IPR002791">
    <property type="entry name" value="ARMT1-like_metal-bd"/>
</dbReference>
<dbReference type="PIRSF" id="PIRSF006593">
    <property type="entry name" value="UCP006593"/>
    <property type="match status" value="1"/>
</dbReference>
<evidence type="ECO:0000313" key="2">
    <source>
        <dbReference type="EMBL" id="SFV61842.1"/>
    </source>
</evidence>